<evidence type="ECO:0000313" key="2">
    <source>
        <dbReference type="EMBL" id="GAA4010531.1"/>
    </source>
</evidence>
<keyword evidence="3" id="KW-1185">Reference proteome</keyword>
<dbReference type="PANTHER" id="PTHR43162:SF1">
    <property type="entry name" value="PRESTALK A DIFFERENTIATION PROTEIN A"/>
    <property type="match status" value="1"/>
</dbReference>
<accession>A0ABP7SEH5</accession>
<reference evidence="3" key="1">
    <citation type="journal article" date="2019" name="Int. J. Syst. Evol. Microbiol.">
        <title>The Global Catalogue of Microorganisms (GCM) 10K type strain sequencing project: providing services to taxonomists for standard genome sequencing and annotation.</title>
        <authorList>
            <consortium name="The Broad Institute Genomics Platform"/>
            <consortium name="The Broad Institute Genome Sequencing Center for Infectious Disease"/>
            <person name="Wu L."/>
            <person name="Ma J."/>
        </authorList>
    </citation>
    <scope>NUCLEOTIDE SEQUENCE [LARGE SCALE GENOMIC DNA]</scope>
    <source>
        <strain evidence="3">JCM 16924</strain>
    </source>
</reference>
<dbReference type="Proteomes" id="UP001500456">
    <property type="component" value="Unassembled WGS sequence"/>
</dbReference>
<evidence type="ECO:0000313" key="3">
    <source>
        <dbReference type="Proteomes" id="UP001500456"/>
    </source>
</evidence>
<name>A0ABP7SEH5_9ACTN</name>
<evidence type="ECO:0000259" key="1">
    <source>
        <dbReference type="Pfam" id="PF13460"/>
    </source>
</evidence>
<comment type="caution">
    <text evidence="2">The sequence shown here is derived from an EMBL/GenBank/DDBJ whole genome shotgun (WGS) entry which is preliminary data.</text>
</comment>
<proteinExistence type="predicted"/>
<dbReference type="Pfam" id="PF13460">
    <property type="entry name" value="NAD_binding_10"/>
    <property type="match status" value="1"/>
</dbReference>
<dbReference type="SUPFAM" id="SSF51735">
    <property type="entry name" value="NAD(P)-binding Rossmann-fold domains"/>
    <property type="match status" value="1"/>
</dbReference>
<gene>
    <name evidence="2" type="ORF">GCM10022232_59480</name>
</gene>
<dbReference type="EMBL" id="BAAAZX010000018">
    <property type="protein sequence ID" value="GAA4010531.1"/>
    <property type="molecule type" value="Genomic_DNA"/>
</dbReference>
<sequence length="301" mass="31411">MPEFPSDRVRPPVSVEAMILVTGATGTIGSEVVRQLAARGEKVRAMTRDPAKAQVPEGVEVVRGDFLDSESVTAALAGAAAVFLVAVLGPADGGRDARLVAAARAAGVRRIVKLSSIGTGDPDYGPFGTWHLPGEEALRAGGSEWTILRPSSFASNTLGWAESVHAGRPVPNMTGNGRQGVVDPRDVSEAAVEALTDSRHSRRAYTLTGPEAITVHDQAAAIAAVVGRPVETLDLSPDRIREQLTASGLDAAAAESVLGGLLFAREGGNALVTDDVQEALGRPARSYREWVEDHRGVFVGA</sequence>
<dbReference type="InterPro" id="IPR036291">
    <property type="entry name" value="NAD(P)-bd_dom_sf"/>
</dbReference>
<dbReference type="InterPro" id="IPR051604">
    <property type="entry name" value="Ergot_Alk_Oxidoreductase"/>
</dbReference>
<feature type="domain" description="NAD(P)-binding" evidence="1">
    <location>
        <begin position="23"/>
        <end position="197"/>
    </location>
</feature>
<dbReference type="PANTHER" id="PTHR43162">
    <property type="match status" value="1"/>
</dbReference>
<organism evidence="2 3">
    <name type="scientific">Streptomyces plumbiresistens</name>
    <dbReference type="NCBI Taxonomy" id="511811"/>
    <lineage>
        <taxon>Bacteria</taxon>
        <taxon>Bacillati</taxon>
        <taxon>Actinomycetota</taxon>
        <taxon>Actinomycetes</taxon>
        <taxon>Kitasatosporales</taxon>
        <taxon>Streptomycetaceae</taxon>
        <taxon>Streptomyces</taxon>
    </lineage>
</organism>
<protein>
    <submittedName>
        <fullName evidence="2">NAD(P)H-binding protein</fullName>
    </submittedName>
</protein>
<dbReference type="Gene3D" id="3.40.50.720">
    <property type="entry name" value="NAD(P)-binding Rossmann-like Domain"/>
    <property type="match status" value="1"/>
</dbReference>
<dbReference type="Gene3D" id="3.90.25.10">
    <property type="entry name" value="UDP-galactose 4-epimerase, domain 1"/>
    <property type="match status" value="1"/>
</dbReference>
<dbReference type="InterPro" id="IPR016040">
    <property type="entry name" value="NAD(P)-bd_dom"/>
</dbReference>